<keyword evidence="3" id="KW-0560">Oxidoreductase</keyword>
<evidence type="ECO:0000256" key="1">
    <source>
        <dbReference type="ARBA" id="ARBA00005791"/>
    </source>
</evidence>
<organism evidence="8 9">
    <name type="scientific">Kordiimonas sediminis</name>
    <dbReference type="NCBI Taxonomy" id="1735581"/>
    <lineage>
        <taxon>Bacteria</taxon>
        <taxon>Pseudomonadati</taxon>
        <taxon>Pseudomonadota</taxon>
        <taxon>Alphaproteobacteria</taxon>
        <taxon>Kordiimonadales</taxon>
        <taxon>Kordiimonadaceae</taxon>
        <taxon>Kordiimonas</taxon>
    </lineage>
</organism>
<dbReference type="GO" id="GO:0016491">
    <property type="term" value="F:oxidoreductase activity"/>
    <property type="evidence" value="ECO:0007669"/>
    <property type="project" value="UniProtKB-KW"/>
</dbReference>
<feature type="domain" description="Thioredoxin-like fold" evidence="7">
    <location>
        <begin position="54"/>
        <end position="218"/>
    </location>
</feature>
<sequence>MKKMAMLAGIALFVTACSEAEDAPAENTEAQAVAASATQDATAPSAAQSDMTYGDIVYGSPDAPIEIIEYASLTCGHCGTFANTIFPTIKEKYIDTGKVRFIYRHMEGNRIGLAAATVARCGNDEETKVLLKALFAKQAQWLQSQNPLDGMASVLLRFGISRTKFDRCLSNTEMHKEIVEQSRHGTEVYNVTATPTLIVNGAKVDDYRLEPLSKLIDDTL</sequence>
<gene>
    <name evidence="8" type="ORF">GCM10017044_19440</name>
</gene>
<dbReference type="Pfam" id="PF13462">
    <property type="entry name" value="Thioredoxin_4"/>
    <property type="match status" value="1"/>
</dbReference>
<dbReference type="PROSITE" id="PS51257">
    <property type="entry name" value="PROKAR_LIPOPROTEIN"/>
    <property type="match status" value="1"/>
</dbReference>
<keyword evidence="5" id="KW-0676">Redox-active center</keyword>
<comment type="caution">
    <text evidence="8">The sequence shown here is derived from an EMBL/GenBank/DDBJ whole genome shotgun (WGS) entry which is preliminary data.</text>
</comment>
<evidence type="ECO:0000256" key="3">
    <source>
        <dbReference type="ARBA" id="ARBA00023002"/>
    </source>
</evidence>
<dbReference type="Proteomes" id="UP000630923">
    <property type="component" value="Unassembled WGS sequence"/>
</dbReference>
<keyword evidence="9" id="KW-1185">Reference proteome</keyword>
<evidence type="ECO:0000256" key="5">
    <source>
        <dbReference type="ARBA" id="ARBA00023284"/>
    </source>
</evidence>
<reference evidence="8" key="1">
    <citation type="journal article" date="2014" name="Int. J. Syst. Evol. Microbiol.">
        <title>Complete genome sequence of Corynebacterium casei LMG S-19264T (=DSM 44701T), isolated from a smear-ripened cheese.</title>
        <authorList>
            <consortium name="US DOE Joint Genome Institute (JGI-PGF)"/>
            <person name="Walter F."/>
            <person name="Albersmeier A."/>
            <person name="Kalinowski J."/>
            <person name="Ruckert C."/>
        </authorList>
    </citation>
    <scope>NUCLEOTIDE SEQUENCE</scope>
    <source>
        <strain evidence="8">KCTC 42590</strain>
    </source>
</reference>
<dbReference type="PANTHER" id="PTHR13887">
    <property type="entry name" value="GLUTATHIONE S-TRANSFERASE KAPPA"/>
    <property type="match status" value="1"/>
</dbReference>
<proteinExistence type="inferred from homology"/>
<evidence type="ECO:0000313" key="9">
    <source>
        <dbReference type="Proteomes" id="UP000630923"/>
    </source>
</evidence>
<keyword evidence="4" id="KW-1015">Disulfide bond</keyword>
<evidence type="ECO:0000256" key="6">
    <source>
        <dbReference type="SAM" id="SignalP"/>
    </source>
</evidence>
<dbReference type="Gene3D" id="1.10.40.80">
    <property type="match status" value="1"/>
</dbReference>
<protein>
    <submittedName>
        <fullName evidence="8">Thiol-disulfide oxidoreductase</fullName>
    </submittedName>
</protein>
<name>A0A919AV05_9PROT</name>
<comment type="similarity">
    <text evidence="1">Belongs to the thioredoxin family. DsbA subfamily.</text>
</comment>
<dbReference type="SUPFAM" id="SSF52833">
    <property type="entry name" value="Thioredoxin-like"/>
    <property type="match status" value="1"/>
</dbReference>
<dbReference type="EMBL" id="BNCI01000002">
    <property type="protein sequence ID" value="GHF24820.1"/>
    <property type="molecule type" value="Genomic_DNA"/>
</dbReference>
<evidence type="ECO:0000259" key="7">
    <source>
        <dbReference type="Pfam" id="PF13462"/>
    </source>
</evidence>
<reference evidence="8" key="2">
    <citation type="submission" date="2020-09" db="EMBL/GenBank/DDBJ databases">
        <authorList>
            <person name="Sun Q."/>
            <person name="Kim S."/>
        </authorList>
    </citation>
    <scope>NUCLEOTIDE SEQUENCE</scope>
    <source>
        <strain evidence="8">KCTC 42590</strain>
    </source>
</reference>
<accession>A0A919AV05</accession>
<feature type="signal peptide" evidence="6">
    <location>
        <begin position="1"/>
        <end position="20"/>
    </location>
</feature>
<evidence type="ECO:0000313" key="8">
    <source>
        <dbReference type="EMBL" id="GHF24820.1"/>
    </source>
</evidence>
<dbReference type="AlphaFoldDB" id="A0A919AV05"/>
<dbReference type="RefSeq" id="WP_229819508.1">
    <property type="nucleotide sequence ID" value="NZ_BNCI01000002.1"/>
</dbReference>
<dbReference type="PANTHER" id="PTHR13887:SF14">
    <property type="entry name" value="DISULFIDE BOND FORMATION PROTEIN D"/>
    <property type="match status" value="1"/>
</dbReference>
<evidence type="ECO:0000256" key="2">
    <source>
        <dbReference type="ARBA" id="ARBA00022729"/>
    </source>
</evidence>
<keyword evidence="2 6" id="KW-0732">Signal</keyword>
<evidence type="ECO:0000256" key="4">
    <source>
        <dbReference type="ARBA" id="ARBA00023157"/>
    </source>
</evidence>
<dbReference type="InterPro" id="IPR012336">
    <property type="entry name" value="Thioredoxin-like_fold"/>
</dbReference>
<feature type="chain" id="PRO_5037641409" evidence="6">
    <location>
        <begin position="21"/>
        <end position="220"/>
    </location>
</feature>
<dbReference type="Gene3D" id="3.40.30.10">
    <property type="entry name" value="Glutaredoxin"/>
    <property type="match status" value="1"/>
</dbReference>
<dbReference type="InterPro" id="IPR036249">
    <property type="entry name" value="Thioredoxin-like_sf"/>
</dbReference>